<keyword evidence="2" id="KW-1185">Reference proteome</keyword>
<name>A0AAE1AT09_9GAST</name>
<dbReference type="Proteomes" id="UP001283361">
    <property type="component" value="Unassembled WGS sequence"/>
</dbReference>
<dbReference type="AlphaFoldDB" id="A0AAE1AT09"/>
<organism evidence="1 2">
    <name type="scientific">Elysia crispata</name>
    <name type="common">lettuce slug</name>
    <dbReference type="NCBI Taxonomy" id="231223"/>
    <lineage>
        <taxon>Eukaryota</taxon>
        <taxon>Metazoa</taxon>
        <taxon>Spiralia</taxon>
        <taxon>Lophotrochozoa</taxon>
        <taxon>Mollusca</taxon>
        <taxon>Gastropoda</taxon>
        <taxon>Heterobranchia</taxon>
        <taxon>Euthyneura</taxon>
        <taxon>Panpulmonata</taxon>
        <taxon>Sacoglossa</taxon>
        <taxon>Placobranchoidea</taxon>
        <taxon>Plakobranchidae</taxon>
        <taxon>Elysia</taxon>
    </lineage>
</organism>
<evidence type="ECO:0000313" key="1">
    <source>
        <dbReference type="EMBL" id="KAK3793204.1"/>
    </source>
</evidence>
<reference evidence="1" key="1">
    <citation type="journal article" date="2023" name="G3 (Bethesda)">
        <title>A reference genome for the long-term kleptoplast-retaining sea slug Elysia crispata morphotype clarki.</title>
        <authorList>
            <person name="Eastman K.E."/>
            <person name="Pendleton A.L."/>
            <person name="Shaikh M.A."/>
            <person name="Suttiyut T."/>
            <person name="Ogas R."/>
            <person name="Tomko P."/>
            <person name="Gavelis G."/>
            <person name="Widhalm J.R."/>
            <person name="Wisecaver J.H."/>
        </authorList>
    </citation>
    <scope>NUCLEOTIDE SEQUENCE</scope>
    <source>
        <strain evidence="1">ECLA1</strain>
    </source>
</reference>
<comment type="caution">
    <text evidence="1">The sequence shown here is derived from an EMBL/GenBank/DDBJ whole genome shotgun (WGS) entry which is preliminary data.</text>
</comment>
<accession>A0AAE1AT09</accession>
<proteinExistence type="predicted"/>
<evidence type="ECO:0000313" key="2">
    <source>
        <dbReference type="Proteomes" id="UP001283361"/>
    </source>
</evidence>
<protein>
    <submittedName>
        <fullName evidence="1">Uncharacterized protein</fullName>
    </submittedName>
</protein>
<dbReference type="EMBL" id="JAWDGP010001273">
    <property type="protein sequence ID" value="KAK3793204.1"/>
    <property type="molecule type" value="Genomic_DNA"/>
</dbReference>
<sequence length="76" mass="8726">MQSNIKYRVKDVFIAGAKSFTSRRMFEQNKHQYDVQVLLSRKDSYLSSSRDPRPSIGLSAAGSRLCKQTLILCNRE</sequence>
<gene>
    <name evidence="1" type="ORF">RRG08_012880</name>
</gene>